<accession>A0A4Z2IY14</accession>
<organism evidence="1 2">
    <name type="scientific">Liparis tanakae</name>
    <name type="common">Tanaka's snailfish</name>
    <dbReference type="NCBI Taxonomy" id="230148"/>
    <lineage>
        <taxon>Eukaryota</taxon>
        <taxon>Metazoa</taxon>
        <taxon>Chordata</taxon>
        <taxon>Craniata</taxon>
        <taxon>Vertebrata</taxon>
        <taxon>Euteleostomi</taxon>
        <taxon>Actinopterygii</taxon>
        <taxon>Neopterygii</taxon>
        <taxon>Teleostei</taxon>
        <taxon>Neoteleostei</taxon>
        <taxon>Acanthomorphata</taxon>
        <taxon>Eupercaria</taxon>
        <taxon>Perciformes</taxon>
        <taxon>Cottioidei</taxon>
        <taxon>Cottales</taxon>
        <taxon>Liparidae</taxon>
        <taxon>Liparis</taxon>
    </lineage>
</organism>
<name>A0A4Z2IY14_9TELE</name>
<protein>
    <submittedName>
        <fullName evidence="1">Uncharacterized protein</fullName>
    </submittedName>
</protein>
<keyword evidence="2" id="KW-1185">Reference proteome</keyword>
<gene>
    <name evidence="1" type="ORF">EYF80_007499</name>
</gene>
<evidence type="ECO:0000313" key="2">
    <source>
        <dbReference type="Proteomes" id="UP000314294"/>
    </source>
</evidence>
<dbReference type="AlphaFoldDB" id="A0A4Z2IY14"/>
<dbReference type="EMBL" id="SRLO01000040">
    <property type="protein sequence ID" value="TNN82378.1"/>
    <property type="molecule type" value="Genomic_DNA"/>
</dbReference>
<reference evidence="1 2" key="1">
    <citation type="submission" date="2019-03" db="EMBL/GenBank/DDBJ databases">
        <title>First draft genome of Liparis tanakae, snailfish: a comprehensive survey of snailfish specific genes.</title>
        <authorList>
            <person name="Kim W."/>
            <person name="Song I."/>
            <person name="Jeong J.-H."/>
            <person name="Kim D."/>
            <person name="Kim S."/>
            <person name="Ryu S."/>
            <person name="Song J.Y."/>
            <person name="Lee S.K."/>
        </authorList>
    </citation>
    <scope>NUCLEOTIDE SEQUENCE [LARGE SCALE GENOMIC DNA]</scope>
    <source>
        <tissue evidence="1">Muscle</tissue>
    </source>
</reference>
<proteinExistence type="predicted"/>
<sequence length="184" mass="20899">MEFSIGGRAPLLSLLLQATVHLPVSPQLLLKLLNCQWKLLQRKKDQKVRSTKDTELRRRREARVVILPLQLPQLRLEIERGSFSPSSQIRCLWMSPRLAPQTGSPCRMQGWVSIGEERLVLLPSVMVPLGYPPEESKESRSEGYMKTLLDHEESLADHTIHCFTTSVTIGQHKHCLPTAVDSIM</sequence>
<evidence type="ECO:0000313" key="1">
    <source>
        <dbReference type="EMBL" id="TNN82378.1"/>
    </source>
</evidence>
<dbReference type="Proteomes" id="UP000314294">
    <property type="component" value="Unassembled WGS sequence"/>
</dbReference>
<comment type="caution">
    <text evidence="1">The sequence shown here is derived from an EMBL/GenBank/DDBJ whole genome shotgun (WGS) entry which is preliminary data.</text>
</comment>